<evidence type="ECO:0000256" key="3">
    <source>
        <dbReference type="SAM" id="SignalP"/>
    </source>
</evidence>
<dbReference type="PANTHER" id="PTHR10353">
    <property type="entry name" value="GLYCOSYL HYDROLASE"/>
    <property type="match status" value="1"/>
</dbReference>
<dbReference type="GO" id="GO:0008422">
    <property type="term" value="F:beta-glucosidase activity"/>
    <property type="evidence" value="ECO:0007669"/>
    <property type="project" value="UniProtKB-ARBA"/>
</dbReference>
<comment type="similarity">
    <text evidence="1 2">Belongs to the glycosyl hydrolase 1 family.</text>
</comment>
<dbReference type="GO" id="GO:0005975">
    <property type="term" value="P:carbohydrate metabolic process"/>
    <property type="evidence" value="ECO:0007669"/>
    <property type="project" value="InterPro"/>
</dbReference>
<protein>
    <recommendedName>
        <fullName evidence="6">4-hydroxy-7-methoxy-3-oxo-3,4-dihydro-2H-1,4-benzoxazin-2-yl glucosidebeta-D-glucosidase</fullName>
    </recommendedName>
</protein>
<name>A0A1R3L5W0_ASPOF</name>
<reference evidence="5" key="1">
    <citation type="journal article" date="2017" name="Nat. Commun.">
        <title>The asparagus genome sheds light on the origin and evolution of a young Y chromosome.</title>
        <authorList>
            <person name="Harkess A."/>
            <person name="Zhou J."/>
            <person name="Xu C."/>
            <person name="Bowers J.E."/>
            <person name="Van der Hulst R."/>
            <person name="Ayyampalayam S."/>
            <person name="Mercati F."/>
            <person name="Riccardi P."/>
            <person name="McKain M.R."/>
            <person name="Kakrana A."/>
            <person name="Tang H."/>
            <person name="Ray J."/>
            <person name="Groenendijk J."/>
            <person name="Arikit S."/>
            <person name="Mathioni S.M."/>
            <person name="Nakano M."/>
            <person name="Shan H."/>
            <person name="Telgmann-Rauber A."/>
            <person name="Kanno A."/>
            <person name="Yue Z."/>
            <person name="Chen H."/>
            <person name="Li W."/>
            <person name="Chen Y."/>
            <person name="Xu X."/>
            <person name="Zhang Y."/>
            <person name="Luo S."/>
            <person name="Chen H."/>
            <person name="Gao J."/>
            <person name="Mao Z."/>
            <person name="Pires J.C."/>
            <person name="Luo M."/>
            <person name="Kudrna D."/>
            <person name="Wing R.A."/>
            <person name="Meyers B.C."/>
            <person name="Yi K."/>
            <person name="Kong H."/>
            <person name="Lavrijsen P."/>
            <person name="Sunseri F."/>
            <person name="Falavigna A."/>
            <person name="Ye Y."/>
            <person name="Leebens-Mack J.H."/>
            <person name="Chen G."/>
        </authorList>
    </citation>
    <scope>NUCLEOTIDE SEQUENCE [LARGE SCALE GENOMIC DNA]</scope>
    <source>
        <strain evidence="5">cv. DH0086</strain>
    </source>
</reference>
<dbReference type="OMA" id="VASEWLY"/>
<dbReference type="Gramene" id="ONK55003">
    <property type="protein sequence ID" value="ONK55003"/>
    <property type="gene ID" value="A4U43_UnF8720"/>
</dbReference>
<dbReference type="InterPro" id="IPR017853">
    <property type="entry name" value="GH"/>
</dbReference>
<keyword evidence="5" id="KW-1185">Reference proteome</keyword>
<feature type="chain" id="PRO_5012774370" description="4-hydroxy-7-methoxy-3-oxo-3,4-dihydro-2H-1,4-benzoxazin-2-yl glucosidebeta-D-glucosidase" evidence="3">
    <location>
        <begin position="23"/>
        <end position="93"/>
    </location>
</feature>
<evidence type="ECO:0008006" key="6">
    <source>
        <dbReference type="Google" id="ProtNLM"/>
    </source>
</evidence>
<sequence>MKIPILFSLVLLAVRCSAAVSAGPIHCGLNRAAFPEGFTFGSAASAYQVEGMALKEGRGPSSWDVFVHVPGNIANNDTADRTADEYHRYKVRR</sequence>
<dbReference type="EMBL" id="KV863877">
    <property type="protein sequence ID" value="ONK55003.1"/>
    <property type="molecule type" value="Genomic_DNA"/>
</dbReference>
<keyword evidence="3" id="KW-0732">Signal</keyword>
<dbReference type="AlphaFoldDB" id="A0A1R3L5W0"/>
<accession>A0A1R3L5W0</accession>
<dbReference type="SUPFAM" id="SSF51445">
    <property type="entry name" value="(Trans)glycosidases"/>
    <property type="match status" value="1"/>
</dbReference>
<gene>
    <name evidence="4" type="ORF">A4U43_UnF8720</name>
</gene>
<evidence type="ECO:0000313" key="4">
    <source>
        <dbReference type="EMBL" id="ONK55003.1"/>
    </source>
</evidence>
<dbReference type="PANTHER" id="PTHR10353:SF28">
    <property type="entry name" value="BETA-GLUCOSIDASE 44"/>
    <property type="match status" value="1"/>
</dbReference>
<dbReference type="Proteomes" id="UP000243459">
    <property type="component" value="Unassembled WGS sequence"/>
</dbReference>
<organism evidence="4 5">
    <name type="scientific">Asparagus officinalis</name>
    <name type="common">Garden asparagus</name>
    <dbReference type="NCBI Taxonomy" id="4686"/>
    <lineage>
        <taxon>Eukaryota</taxon>
        <taxon>Viridiplantae</taxon>
        <taxon>Streptophyta</taxon>
        <taxon>Embryophyta</taxon>
        <taxon>Tracheophyta</taxon>
        <taxon>Spermatophyta</taxon>
        <taxon>Magnoliopsida</taxon>
        <taxon>Liliopsida</taxon>
        <taxon>Asparagales</taxon>
        <taxon>Asparagaceae</taxon>
        <taxon>Asparagoideae</taxon>
        <taxon>Asparagus</taxon>
    </lineage>
</organism>
<evidence type="ECO:0000313" key="5">
    <source>
        <dbReference type="Proteomes" id="UP000243459"/>
    </source>
</evidence>
<evidence type="ECO:0000256" key="2">
    <source>
        <dbReference type="RuleBase" id="RU003690"/>
    </source>
</evidence>
<feature type="signal peptide" evidence="3">
    <location>
        <begin position="1"/>
        <end position="22"/>
    </location>
</feature>
<proteinExistence type="inferred from homology"/>
<dbReference type="Gene3D" id="3.20.20.80">
    <property type="entry name" value="Glycosidases"/>
    <property type="match status" value="1"/>
</dbReference>
<dbReference type="InterPro" id="IPR001360">
    <property type="entry name" value="Glyco_hydro_1"/>
</dbReference>
<dbReference type="Pfam" id="PF00232">
    <property type="entry name" value="Glyco_hydro_1"/>
    <property type="match status" value="1"/>
</dbReference>
<evidence type="ECO:0000256" key="1">
    <source>
        <dbReference type="ARBA" id="ARBA00010838"/>
    </source>
</evidence>